<organism evidence="2 5">
    <name type="scientific">Aspergillus felis</name>
    <dbReference type="NCBI Taxonomy" id="1287682"/>
    <lineage>
        <taxon>Eukaryota</taxon>
        <taxon>Fungi</taxon>
        <taxon>Dikarya</taxon>
        <taxon>Ascomycota</taxon>
        <taxon>Pezizomycotina</taxon>
        <taxon>Eurotiomycetes</taxon>
        <taxon>Eurotiomycetidae</taxon>
        <taxon>Eurotiales</taxon>
        <taxon>Aspergillaceae</taxon>
        <taxon>Aspergillus</taxon>
        <taxon>Aspergillus subgen. Fumigati</taxon>
    </lineage>
</organism>
<dbReference type="EMBL" id="JACBAE010001163">
    <property type="protein sequence ID" value="KAF7171873.1"/>
    <property type="molecule type" value="Genomic_DNA"/>
</dbReference>
<reference evidence="2" key="1">
    <citation type="submission" date="2020-06" db="EMBL/GenBank/DDBJ databases">
        <title>Draft genome sequences of strains closely related to Aspergillus parafelis and Aspergillus hiratsukae.</title>
        <authorList>
            <person name="Dos Santos R.A.C."/>
            <person name="Rivero-Menendez O."/>
            <person name="Steenwyk J.L."/>
            <person name="Mead M.E."/>
            <person name="Goldman G.H."/>
            <person name="Alastruey-Izquierdo A."/>
            <person name="Rokas A."/>
        </authorList>
    </citation>
    <scope>NUCLEOTIDE SEQUENCE</scope>
    <source>
        <strain evidence="2">CNM-CM5623</strain>
        <strain evidence="3">CNM-CM7691</strain>
    </source>
</reference>
<proteinExistence type="predicted"/>
<dbReference type="EMBL" id="JACBAG010001649">
    <property type="protein sequence ID" value="KAF7184311.1"/>
    <property type="molecule type" value="Genomic_DNA"/>
</dbReference>
<gene>
    <name evidence="2" type="ORF">CNMCM5623_004178</name>
    <name evidence="3" type="ORF">CNMCM7691_004997</name>
</gene>
<dbReference type="OrthoDB" id="3907216at2759"/>
<evidence type="ECO:0000313" key="5">
    <source>
        <dbReference type="Proteomes" id="UP000654922"/>
    </source>
</evidence>
<evidence type="ECO:0000313" key="2">
    <source>
        <dbReference type="EMBL" id="KAF7171873.1"/>
    </source>
</evidence>
<evidence type="ECO:0000313" key="4">
    <source>
        <dbReference type="Proteomes" id="UP000641853"/>
    </source>
</evidence>
<dbReference type="InterPro" id="IPR011057">
    <property type="entry name" value="Mss4-like_sf"/>
</dbReference>
<accession>A0A8H6QFS7</accession>
<dbReference type="Proteomes" id="UP000641853">
    <property type="component" value="Unassembled WGS sequence"/>
</dbReference>
<keyword evidence="4" id="KW-1185">Reference proteome</keyword>
<dbReference type="Gene3D" id="3.90.1590.10">
    <property type="entry name" value="glutathione-dependent formaldehyde- activating enzyme (gfa)"/>
    <property type="match status" value="1"/>
</dbReference>
<name>A0A8H6QFS7_9EURO</name>
<comment type="caution">
    <text evidence="2">The sequence shown here is derived from an EMBL/GenBank/DDBJ whole genome shotgun (WGS) entry which is preliminary data.</text>
</comment>
<dbReference type="SUPFAM" id="SSF51316">
    <property type="entry name" value="Mss4-like"/>
    <property type="match status" value="1"/>
</dbReference>
<feature type="region of interest" description="Disordered" evidence="1">
    <location>
        <begin position="134"/>
        <end position="181"/>
    </location>
</feature>
<feature type="region of interest" description="Disordered" evidence="1">
    <location>
        <begin position="242"/>
        <end position="281"/>
    </location>
</feature>
<dbReference type="Proteomes" id="UP000654922">
    <property type="component" value="Unassembled WGS sequence"/>
</dbReference>
<feature type="compositionally biased region" description="Polar residues" evidence="1">
    <location>
        <begin position="168"/>
        <end position="177"/>
    </location>
</feature>
<protein>
    <recommendedName>
        <fullName evidence="6">CENP-V/GFA domain-containing protein</fullName>
    </recommendedName>
</protein>
<sequence length="281" mass="31346">MSTQTPLRGSCLCGRNQYSIDIPDNVTDHALIYFDSSRDHRKSYGSPLTAWLRVPLSWYQSHTESYFPDETHATIRRVFTPNHAPHTQRIFCGYCGTPLTYWSETPREEADYMSVTIGSLYGEAQRMLEDLDLLPGSSDEGEVEEEEAGEADEEEKEEKGGVTVSPAEHTQTSSAHSTVVVPSPARAPALNRSYRRGTTRGIPWFEEMIEGSRLGRIMKTRRGVGVSDDSSTTIEWEVTEWMDEGPSEGTQASSEDARSAVKRKRGHYVDTEGPGSAAKQM</sequence>
<evidence type="ECO:0000313" key="3">
    <source>
        <dbReference type="EMBL" id="KAF7184311.1"/>
    </source>
</evidence>
<dbReference type="AlphaFoldDB" id="A0A8H6QFS7"/>
<evidence type="ECO:0000256" key="1">
    <source>
        <dbReference type="SAM" id="MobiDB-lite"/>
    </source>
</evidence>
<feature type="compositionally biased region" description="Acidic residues" evidence="1">
    <location>
        <begin position="139"/>
        <end position="156"/>
    </location>
</feature>
<evidence type="ECO:0008006" key="6">
    <source>
        <dbReference type="Google" id="ProtNLM"/>
    </source>
</evidence>